<dbReference type="OrthoDB" id="7305733at2"/>
<gene>
    <name evidence="2" type="ORF">C882_3370</name>
</gene>
<organism evidence="2 3">
    <name type="scientific">Caenispirillum salinarum AK4</name>
    <dbReference type="NCBI Taxonomy" id="1238182"/>
    <lineage>
        <taxon>Bacteria</taxon>
        <taxon>Pseudomonadati</taxon>
        <taxon>Pseudomonadota</taxon>
        <taxon>Alphaproteobacteria</taxon>
        <taxon>Rhodospirillales</taxon>
        <taxon>Novispirillaceae</taxon>
        <taxon>Caenispirillum</taxon>
    </lineage>
</organism>
<dbReference type="RefSeq" id="WP_009542990.1">
    <property type="nucleotide sequence ID" value="NZ_ANHY01000046.1"/>
</dbReference>
<dbReference type="EMBL" id="ANHY01000046">
    <property type="protein sequence ID" value="EKV25955.1"/>
    <property type="molecule type" value="Genomic_DNA"/>
</dbReference>
<reference evidence="2 3" key="1">
    <citation type="journal article" date="2013" name="Genome Announc.">
        <title>Draft Genome Sequence of an Alphaproteobacterium, Caenispirillum salinarum AK4(T), Isolated from a Solar Saltern.</title>
        <authorList>
            <person name="Khatri I."/>
            <person name="Singh A."/>
            <person name="Korpole S."/>
            <person name="Pinnaka A.K."/>
            <person name="Subramanian S."/>
        </authorList>
    </citation>
    <scope>NUCLEOTIDE SEQUENCE [LARGE SCALE GENOMIC DNA]</scope>
    <source>
        <strain evidence="2 3">AK4</strain>
    </source>
</reference>
<keyword evidence="1" id="KW-0732">Signal</keyword>
<protein>
    <submittedName>
        <fullName evidence="2">Uncharacterized protein</fullName>
    </submittedName>
</protein>
<dbReference type="AlphaFoldDB" id="K9GIZ7"/>
<dbReference type="Proteomes" id="UP000009881">
    <property type="component" value="Unassembled WGS sequence"/>
</dbReference>
<name>K9GIZ7_9PROT</name>
<accession>K9GIZ7</accession>
<sequence>MTRFSRVRTRFRFRPALALAVGVAALPSGALGQEAGGVGLFVPPEAGAMAVAGALAAPMAPPPVAAPVVRPTNVAAANPARLREGANRQAVALIRGDGGYLDGFFRGQPVAASRQPPPEPFVPNFFTFIDAPFIVNTFESDITVELATGTVEGEDSDGGEIKAQAGVAPELDALFLSNQNSIVNVAVGNNNTATQEVTITD</sequence>
<evidence type="ECO:0000256" key="1">
    <source>
        <dbReference type="SAM" id="SignalP"/>
    </source>
</evidence>
<proteinExistence type="predicted"/>
<evidence type="ECO:0000313" key="2">
    <source>
        <dbReference type="EMBL" id="EKV25955.1"/>
    </source>
</evidence>
<comment type="caution">
    <text evidence="2">The sequence shown here is derived from an EMBL/GenBank/DDBJ whole genome shotgun (WGS) entry which is preliminary data.</text>
</comment>
<feature type="signal peptide" evidence="1">
    <location>
        <begin position="1"/>
        <end position="32"/>
    </location>
</feature>
<keyword evidence="3" id="KW-1185">Reference proteome</keyword>
<evidence type="ECO:0000313" key="3">
    <source>
        <dbReference type="Proteomes" id="UP000009881"/>
    </source>
</evidence>
<feature type="chain" id="PRO_5003929425" evidence="1">
    <location>
        <begin position="33"/>
        <end position="201"/>
    </location>
</feature>